<keyword evidence="2 6" id="KW-0812">Transmembrane</keyword>
<evidence type="ECO:0000256" key="1">
    <source>
        <dbReference type="ARBA" id="ARBA00022452"/>
    </source>
</evidence>
<dbReference type="AlphaFoldDB" id="A0A165JTM7"/>
<dbReference type="OrthoDB" id="2103793at2759"/>
<feature type="region of interest" description="Disordered" evidence="7">
    <location>
        <begin position="207"/>
        <end position="248"/>
    </location>
</feature>
<keyword evidence="4 6" id="KW-0496">Mitochondrion</keyword>
<dbReference type="InParanoid" id="A0A165JTM7"/>
<dbReference type="GO" id="GO:0045040">
    <property type="term" value="P:protein insertion into mitochondrial outer membrane"/>
    <property type="evidence" value="ECO:0007669"/>
    <property type="project" value="UniProtKB-UniRule"/>
</dbReference>
<dbReference type="GO" id="GO:0015914">
    <property type="term" value="P:phospholipid transport"/>
    <property type="evidence" value="ECO:0007669"/>
    <property type="project" value="TreeGrafter"/>
</dbReference>
<feature type="compositionally biased region" description="Low complexity" evidence="7">
    <location>
        <begin position="226"/>
        <end position="246"/>
    </location>
</feature>
<dbReference type="STRING" id="1328760.A0A165JTM7"/>
<dbReference type="GO" id="GO:0001401">
    <property type="term" value="C:SAM complex"/>
    <property type="evidence" value="ECO:0007669"/>
    <property type="project" value="TreeGrafter"/>
</dbReference>
<dbReference type="HAMAP" id="MF_03102">
    <property type="entry name" value="Mdm10"/>
    <property type="match status" value="1"/>
</dbReference>
<dbReference type="GO" id="GO:0051654">
    <property type="term" value="P:establishment of mitochondrion localization"/>
    <property type="evidence" value="ECO:0007669"/>
    <property type="project" value="TreeGrafter"/>
</dbReference>
<dbReference type="GO" id="GO:0032865">
    <property type="term" value="C:ERMES complex"/>
    <property type="evidence" value="ECO:0007669"/>
    <property type="project" value="UniProtKB-UniRule"/>
</dbReference>
<comment type="domain">
    <text evidence="6">Lacks alpha-helical transmembrane segments, suggesting that it resides in the membrane via beta-sheet conformations similar to those predicted for other outer membrane proteins and porin.</text>
</comment>
<keyword evidence="1 6" id="KW-1134">Transmembrane beta strand</keyword>
<evidence type="ECO:0000313" key="8">
    <source>
        <dbReference type="EMBL" id="KZF26611.1"/>
    </source>
</evidence>
<proteinExistence type="inferred from homology"/>
<dbReference type="Proteomes" id="UP000076632">
    <property type="component" value="Unassembled WGS sequence"/>
</dbReference>
<dbReference type="FunCoup" id="A0A165JTM7">
    <property type="interactions" value="59"/>
</dbReference>
<organism evidence="8 9">
    <name type="scientific">Xylona heveae (strain CBS 132557 / TC161)</name>
    <dbReference type="NCBI Taxonomy" id="1328760"/>
    <lineage>
        <taxon>Eukaryota</taxon>
        <taxon>Fungi</taxon>
        <taxon>Dikarya</taxon>
        <taxon>Ascomycota</taxon>
        <taxon>Pezizomycotina</taxon>
        <taxon>Xylonomycetes</taxon>
        <taxon>Xylonales</taxon>
        <taxon>Xylonaceae</taxon>
        <taxon>Xylona</taxon>
    </lineage>
</organism>
<reference evidence="8 9" key="1">
    <citation type="journal article" date="2016" name="Fungal Biol.">
        <title>The genome of Xylona heveae provides a window into fungal endophytism.</title>
        <authorList>
            <person name="Gazis R."/>
            <person name="Kuo A."/>
            <person name="Riley R."/>
            <person name="LaButti K."/>
            <person name="Lipzen A."/>
            <person name="Lin J."/>
            <person name="Amirebrahimi M."/>
            <person name="Hesse C.N."/>
            <person name="Spatafora J.W."/>
            <person name="Henrissat B."/>
            <person name="Hainaut M."/>
            <person name="Grigoriev I.V."/>
            <person name="Hibbett D.S."/>
        </authorList>
    </citation>
    <scope>NUCLEOTIDE SEQUENCE [LARGE SCALE GENOMIC DNA]</scope>
    <source>
        <strain evidence="8 9">TC161</strain>
    </source>
</reference>
<accession>A0A165JTM7</accession>
<comment type="subcellular location">
    <subcellularLocation>
        <location evidence="6">Mitochondrion outer membrane</location>
        <topology evidence="6">Multi-pass membrane protein</topology>
    </subcellularLocation>
    <text evidence="6">The ERMES/MDM complex localizes to a few discrete foci (around 10 per single cell), that represent mitochondria-endoplasmic reticulum junctions. These foci are often found next to mtDNA nucleoids.</text>
</comment>
<comment type="function">
    <text evidence="6">Component of the ERMES/MDM complex, which serves as a molecular tether to connect the endoplasmic reticulum and mitochondria. Components of this complex are involved in the control of mitochondrial shape and protein biogenesis and may function in phospholipid exchange. MDM10 is involved in the late assembly steps of the general translocase of the mitochondrial outer membrane (TOM complex). Functions in the TOM40-specific route of the assembly of outer membrane beta-barrel proteins, including the association of TOM40 with the receptor TOM22 and small TOM proteins. Can associate with the SAM(core) complex as well as the MDM12-MMM1 complex, both involved in late steps of the major beta-barrel assembly pathway, that is responsible for biogenesis of all outer membrane beta-barrel proteins. May act as a switch that shuttles between both complexes and channels precursor proteins into the TOM40-specific pathway. Plays a role in mitochondrial morphology and in the inheritance of mitochondria.</text>
</comment>
<dbReference type="InterPro" id="IPR027539">
    <property type="entry name" value="Mdm10"/>
</dbReference>
<dbReference type="GeneID" id="28896738"/>
<dbReference type="EMBL" id="KV407454">
    <property type="protein sequence ID" value="KZF26611.1"/>
    <property type="molecule type" value="Genomic_DNA"/>
</dbReference>
<sequence length="439" mass="49162">MLGFMDYVQYMFFKASRWNQDNNYGSLNATAQALLDFETPRGLRLNVSSLSSPNFATSYNLGSVGLVDGSLSYLYSSLPLKDSARSRNIDLHDVIQGYRHLQELQKPEEAWLWEIWHRGRRIDRRDTLLYGRLYLPDSTLEALYLRRLSPTRQLKLSCVSDSRLKNGGTILGLLQHDVGKYNMEYLYSSDSALLGIRGLYNFGPDPRKEPTIFPPEMPDTLKPSEQHTSSETVSSSSSSSPSPSSHGPYGRFSAGAELYYGILNKSGGISTGIRFTTLPRHTGFPYTMTLTLNPLMGNLSSTYAVKAGPSLALCSRFGFNFYSYESDLQLGCELWRLRQPRQPTSNLDWVYAKLGKEHEAEMVSEALRPGTKQARHNDNGNDNDDVAGVLKARVDQNCNVGVLWEGRIKDLLFSAGVSLDLRARNGPFRAIGVELQYSS</sequence>
<keyword evidence="3 6" id="KW-1000">Mitochondrion outer membrane</keyword>
<evidence type="ECO:0000256" key="5">
    <source>
        <dbReference type="ARBA" id="ARBA00023136"/>
    </source>
</evidence>
<dbReference type="OMA" id="VPGYRQI"/>
<evidence type="ECO:0000256" key="2">
    <source>
        <dbReference type="ARBA" id="ARBA00022692"/>
    </source>
</evidence>
<name>A0A165JTM7_XYLHT</name>
<evidence type="ECO:0000256" key="3">
    <source>
        <dbReference type="ARBA" id="ARBA00022787"/>
    </source>
</evidence>
<comment type="subunit">
    <text evidence="6">Component of the ER-mitochondria encounter structure (ERMES) or MDM complex, composed of MMM1, MDM10, MDM12 and MDM34. Associates with the mitochondrial outer membrane sorting assembly machinery SAM(core) complex.</text>
</comment>
<dbReference type="PANTHER" id="PTHR28035:SF1">
    <property type="entry name" value="MITOCHONDRIAL DISTRIBUTION AND MORPHOLOGY PROTEIN 10"/>
    <property type="match status" value="1"/>
</dbReference>
<evidence type="ECO:0000256" key="4">
    <source>
        <dbReference type="ARBA" id="ARBA00023128"/>
    </source>
</evidence>
<dbReference type="GO" id="GO:0070096">
    <property type="term" value="P:mitochondrial outer membrane translocase complex assembly"/>
    <property type="evidence" value="ECO:0007669"/>
    <property type="project" value="UniProtKB-UniRule"/>
</dbReference>
<evidence type="ECO:0000256" key="6">
    <source>
        <dbReference type="HAMAP-Rule" id="MF_03102"/>
    </source>
</evidence>
<evidence type="ECO:0000313" key="9">
    <source>
        <dbReference type="Proteomes" id="UP000076632"/>
    </source>
</evidence>
<dbReference type="GO" id="GO:1990456">
    <property type="term" value="P:mitochondrion-endoplasmic reticulum membrane tethering"/>
    <property type="evidence" value="ECO:0007669"/>
    <property type="project" value="UniProtKB-UniRule"/>
</dbReference>
<protein>
    <recommendedName>
        <fullName evidence="6">Mitochondrial distribution and morphology protein 10</fullName>
    </recommendedName>
    <alternativeName>
        <fullName evidence="6">Mitochondrial inheritance component MDM10</fullName>
    </alternativeName>
</protein>
<dbReference type="PANTHER" id="PTHR28035">
    <property type="entry name" value="MITOCHONDRIAL DISTRIBUTION AND MORPHOLOGY PROTEIN 10"/>
    <property type="match status" value="1"/>
</dbReference>
<comment type="similarity">
    <text evidence="6">Belongs to the MDM10 family.</text>
</comment>
<keyword evidence="9" id="KW-1185">Reference proteome</keyword>
<gene>
    <name evidence="6" type="primary">MDM10</name>
    <name evidence="8" type="ORF">L228DRAFT_243098</name>
</gene>
<dbReference type="RefSeq" id="XP_018192166.1">
    <property type="nucleotide sequence ID" value="XM_018331601.1"/>
</dbReference>
<keyword evidence="5 6" id="KW-0472">Membrane</keyword>
<dbReference type="Pfam" id="PF12519">
    <property type="entry name" value="MDM10"/>
    <property type="match status" value="1"/>
</dbReference>
<evidence type="ECO:0000256" key="7">
    <source>
        <dbReference type="SAM" id="MobiDB-lite"/>
    </source>
</evidence>